<keyword evidence="4" id="KW-1185">Reference proteome</keyword>
<evidence type="ECO:0000259" key="1">
    <source>
        <dbReference type="Pfam" id="PF00534"/>
    </source>
</evidence>
<dbReference type="InterPro" id="IPR028098">
    <property type="entry name" value="Glyco_trans_4-like_N"/>
</dbReference>
<name>A0ABU3NM09_9CHLR</name>
<reference evidence="3 4" key="1">
    <citation type="submission" date="2023-07" db="EMBL/GenBank/DDBJ databases">
        <title>Novel species of Thermanaerothrix with wide hydrolytic capabilities.</title>
        <authorList>
            <person name="Zayulina K.S."/>
            <person name="Podosokorskaya O.A."/>
            <person name="Elcheninov A.G."/>
        </authorList>
    </citation>
    <scope>NUCLEOTIDE SEQUENCE [LARGE SCALE GENOMIC DNA]</scope>
    <source>
        <strain evidence="3 4">4228-RoL</strain>
    </source>
</reference>
<protein>
    <submittedName>
        <fullName evidence="3">Glycosyltransferase family 4 protein</fullName>
    </submittedName>
</protein>
<dbReference type="PANTHER" id="PTHR12526:SF638">
    <property type="entry name" value="SPORE COAT PROTEIN SA"/>
    <property type="match status" value="1"/>
</dbReference>
<evidence type="ECO:0000313" key="4">
    <source>
        <dbReference type="Proteomes" id="UP001254165"/>
    </source>
</evidence>
<dbReference type="EMBL" id="JAUHMF010000001">
    <property type="protein sequence ID" value="MDT8897886.1"/>
    <property type="molecule type" value="Genomic_DNA"/>
</dbReference>
<sequence length="391" mass="44300">MTKILLVANTDWYLYNFRLSLAKFLRRRGMYVVMVSPFGRYVENIRAAGFPWVEWSVDRRSISGATEIRALLDLCRIYRREKPDLVHHFTIKPVLYGSMAARWAKVPAIINAITGLGYLFLRQSLVTRVLRTAVMLAYRFLLRGDRVFTIFENESNRQFFISHHLVQPEQATVIEGVGVDVEHFVPAPEPLTQEIVVLFPARLLREKGVEVVADAARLLRGHYPIRFILAGEPDPGNPGSVTEEQVRAWEAEGLVEWWGWQTNMVEVYRQSHIVVLPSLGEGIPTALLEAGACARPVVTTDVPGCHDVIVDGENGLIVPPNNPQALAEAIERLLRDPQLRLKLGQAGRARVLERFTDDHINYQTWAVYRHMLSLPDSEVCNEGMTVKKSVD</sequence>
<evidence type="ECO:0000259" key="2">
    <source>
        <dbReference type="Pfam" id="PF13477"/>
    </source>
</evidence>
<dbReference type="Pfam" id="PF13477">
    <property type="entry name" value="Glyco_trans_4_2"/>
    <property type="match status" value="1"/>
</dbReference>
<feature type="domain" description="Glycosyltransferase subfamily 4-like N-terminal" evidence="2">
    <location>
        <begin position="3"/>
        <end position="132"/>
    </location>
</feature>
<organism evidence="3 4">
    <name type="scientific">Thermanaerothrix solaris</name>
    <dbReference type="NCBI Taxonomy" id="3058434"/>
    <lineage>
        <taxon>Bacteria</taxon>
        <taxon>Bacillati</taxon>
        <taxon>Chloroflexota</taxon>
        <taxon>Anaerolineae</taxon>
        <taxon>Anaerolineales</taxon>
        <taxon>Anaerolineaceae</taxon>
        <taxon>Thermanaerothrix</taxon>
    </lineage>
</organism>
<dbReference type="InterPro" id="IPR001296">
    <property type="entry name" value="Glyco_trans_1"/>
</dbReference>
<comment type="caution">
    <text evidence="3">The sequence shown here is derived from an EMBL/GenBank/DDBJ whole genome shotgun (WGS) entry which is preliminary data.</text>
</comment>
<dbReference type="RefSeq" id="WP_315624538.1">
    <property type="nucleotide sequence ID" value="NZ_JAUHMF010000001.1"/>
</dbReference>
<gene>
    <name evidence="3" type="ORF">QYE77_06365</name>
</gene>
<evidence type="ECO:0000313" key="3">
    <source>
        <dbReference type="EMBL" id="MDT8897886.1"/>
    </source>
</evidence>
<dbReference type="PANTHER" id="PTHR12526">
    <property type="entry name" value="GLYCOSYLTRANSFERASE"/>
    <property type="match status" value="1"/>
</dbReference>
<dbReference type="Pfam" id="PF00534">
    <property type="entry name" value="Glycos_transf_1"/>
    <property type="match status" value="1"/>
</dbReference>
<proteinExistence type="predicted"/>
<dbReference type="SUPFAM" id="SSF53756">
    <property type="entry name" value="UDP-Glycosyltransferase/glycogen phosphorylase"/>
    <property type="match status" value="1"/>
</dbReference>
<dbReference type="Proteomes" id="UP001254165">
    <property type="component" value="Unassembled WGS sequence"/>
</dbReference>
<dbReference type="Gene3D" id="3.40.50.2000">
    <property type="entry name" value="Glycogen Phosphorylase B"/>
    <property type="match status" value="2"/>
</dbReference>
<dbReference type="CDD" id="cd03808">
    <property type="entry name" value="GT4_CapM-like"/>
    <property type="match status" value="1"/>
</dbReference>
<feature type="domain" description="Glycosyl transferase family 1" evidence="1">
    <location>
        <begin position="192"/>
        <end position="349"/>
    </location>
</feature>
<accession>A0ABU3NM09</accession>